<reference evidence="1" key="1">
    <citation type="journal article" date="2023" name="Mol. Phylogenet. Evol.">
        <title>Genome-scale phylogeny and comparative genomics of the fungal order Sordariales.</title>
        <authorList>
            <person name="Hensen N."/>
            <person name="Bonometti L."/>
            <person name="Westerberg I."/>
            <person name="Brannstrom I.O."/>
            <person name="Guillou S."/>
            <person name="Cros-Aarteil S."/>
            <person name="Calhoun S."/>
            <person name="Haridas S."/>
            <person name="Kuo A."/>
            <person name="Mondo S."/>
            <person name="Pangilinan J."/>
            <person name="Riley R."/>
            <person name="LaButti K."/>
            <person name="Andreopoulos B."/>
            <person name="Lipzen A."/>
            <person name="Chen C."/>
            <person name="Yan M."/>
            <person name="Daum C."/>
            <person name="Ng V."/>
            <person name="Clum A."/>
            <person name="Steindorff A."/>
            <person name="Ohm R.A."/>
            <person name="Martin F."/>
            <person name="Silar P."/>
            <person name="Natvig D.O."/>
            <person name="Lalanne C."/>
            <person name="Gautier V."/>
            <person name="Ament-Velasquez S.L."/>
            <person name="Kruys A."/>
            <person name="Hutchinson M.I."/>
            <person name="Powell A.J."/>
            <person name="Barry K."/>
            <person name="Miller A.N."/>
            <person name="Grigoriev I.V."/>
            <person name="Debuchy R."/>
            <person name="Gladieux P."/>
            <person name="Hiltunen Thoren M."/>
            <person name="Johannesson H."/>
        </authorList>
    </citation>
    <scope>NUCLEOTIDE SEQUENCE</scope>
    <source>
        <strain evidence="1">CBS 532.94</strain>
    </source>
</reference>
<reference evidence="1" key="2">
    <citation type="submission" date="2023-05" db="EMBL/GenBank/DDBJ databases">
        <authorList>
            <consortium name="Lawrence Berkeley National Laboratory"/>
            <person name="Steindorff A."/>
            <person name="Hensen N."/>
            <person name="Bonometti L."/>
            <person name="Westerberg I."/>
            <person name="Brannstrom I.O."/>
            <person name="Guillou S."/>
            <person name="Cros-Aarteil S."/>
            <person name="Calhoun S."/>
            <person name="Haridas S."/>
            <person name="Kuo A."/>
            <person name="Mondo S."/>
            <person name="Pangilinan J."/>
            <person name="Riley R."/>
            <person name="Labutti K."/>
            <person name="Andreopoulos B."/>
            <person name="Lipzen A."/>
            <person name="Chen C."/>
            <person name="Yanf M."/>
            <person name="Daum C."/>
            <person name="Ng V."/>
            <person name="Clum A."/>
            <person name="Ohm R."/>
            <person name="Martin F."/>
            <person name="Silar P."/>
            <person name="Natvig D."/>
            <person name="Lalanne C."/>
            <person name="Gautier V."/>
            <person name="Ament-Velasquez S.L."/>
            <person name="Kruys A."/>
            <person name="Hutchinson M.I."/>
            <person name="Powell A.J."/>
            <person name="Barry K."/>
            <person name="Miller A.N."/>
            <person name="Grigoriev I.V."/>
            <person name="Debuchy R."/>
            <person name="Gladieux P."/>
            <person name="Thoren M.H."/>
            <person name="Johannesson H."/>
        </authorList>
    </citation>
    <scope>NUCLEOTIDE SEQUENCE</scope>
    <source>
        <strain evidence="1">CBS 532.94</strain>
    </source>
</reference>
<gene>
    <name evidence="1" type="ORF">C8A03DRAFT_40438</name>
</gene>
<accession>A0AAN7HGN4</accession>
<name>A0AAN7HGN4_9PEZI</name>
<dbReference type="EMBL" id="MU860011">
    <property type="protein sequence ID" value="KAK4242163.1"/>
    <property type="molecule type" value="Genomic_DNA"/>
</dbReference>
<dbReference type="AlphaFoldDB" id="A0AAN7HGN4"/>
<proteinExistence type="predicted"/>
<comment type="caution">
    <text evidence="1">The sequence shown here is derived from an EMBL/GenBank/DDBJ whole genome shotgun (WGS) entry which is preliminary data.</text>
</comment>
<organism evidence="1 2">
    <name type="scientific">Achaetomium macrosporum</name>
    <dbReference type="NCBI Taxonomy" id="79813"/>
    <lineage>
        <taxon>Eukaryota</taxon>
        <taxon>Fungi</taxon>
        <taxon>Dikarya</taxon>
        <taxon>Ascomycota</taxon>
        <taxon>Pezizomycotina</taxon>
        <taxon>Sordariomycetes</taxon>
        <taxon>Sordariomycetidae</taxon>
        <taxon>Sordariales</taxon>
        <taxon>Chaetomiaceae</taxon>
        <taxon>Achaetomium</taxon>
    </lineage>
</organism>
<protein>
    <submittedName>
        <fullName evidence="1">Uncharacterized protein</fullName>
    </submittedName>
</protein>
<sequence>MPGNVVKAFVTTGTVIKGAKSLTLGVATQTSLWNRPEAAVERDTRALPAEAEKFVMREAEHGDDNHYTAVVLDSADDYLESRHY</sequence>
<evidence type="ECO:0000313" key="1">
    <source>
        <dbReference type="EMBL" id="KAK4242163.1"/>
    </source>
</evidence>
<evidence type="ECO:0000313" key="2">
    <source>
        <dbReference type="Proteomes" id="UP001303760"/>
    </source>
</evidence>
<dbReference type="Proteomes" id="UP001303760">
    <property type="component" value="Unassembled WGS sequence"/>
</dbReference>
<keyword evidence="2" id="KW-1185">Reference proteome</keyword>